<dbReference type="GO" id="GO:0016787">
    <property type="term" value="F:hydrolase activity"/>
    <property type="evidence" value="ECO:0007669"/>
    <property type="project" value="UniProtKB-KW"/>
</dbReference>
<evidence type="ECO:0000256" key="4">
    <source>
        <dbReference type="ARBA" id="ARBA00022723"/>
    </source>
</evidence>
<dbReference type="InterPro" id="IPR038371">
    <property type="entry name" value="Cu_polyphenol_OxRdtase_sf"/>
</dbReference>
<reference evidence="10 11" key="1">
    <citation type="journal article" date="2015" name="Microbiome">
        <title>Genomic resolution of linkages in carbon, nitrogen, and sulfur cycling among widespread estuary sediment bacteria.</title>
        <authorList>
            <person name="Baker B.J."/>
            <person name="Lazar C.S."/>
            <person name="Teske A.P."/>
            <person name="Dick G.J."/>
        </authorList>
    </citation>
    <scope>NUCLEOTIDE SEQUENCE [LARGE SCALE GENOMIC DNA]</scope>
    <source>
        <strain evidence="10">SM1_77</strain>
    </source>
</reference>
<dbReference type="EMBL" id="LJVE01000013">
    <property type="protein sequence ID" value="KPL15499.1"/>
    <property type="molecule type" value="Genomic_DNA"/>
</dbReference>
<comment type="catalytic activity">
    <reaction evidence="1">
        <text>inosine + phosphate = alpha-D-ribose 1-phosphate + hypoxanthine</text>
        <dbReference type="Rhea" id="RHEA:27646"/>
        <dbReference type="ChEBI" id="CHEBI:17368"/>
        <dbReference type="ChEBI" id="CHEBI:17596"/>
        <dbReference type="ChEBI" id="CHEBI:43474"/>
        <dbReference type="ChEBI" id="CHEBI:57720"/>
        <dbReference type="EC" id="2.4.2.1"/>
    </reaction>
    <physiologicalReaction direction="left-to-right" evidence="1">
        <dbReference type="Rhea" id="RHEA:27647"/>
    </physiologicalReaction>
</comment>
<dbReference type="GO" id="GO:0017061">
    <property type="term" value="F:S-methyl-5-thioadenosine phosphorylase activity"/>
    <property type="evidence" value="ECO:0007669"/>
    <property type="project" value="UniProtKB-EC"/>
</dbReference>
<evidence type="ECO:0000256" key="5">
    <source>
        <dbReference type="ARBA" id="ARBA00022801"/>
    </source>
</evidence>
<evidence type="ECO:0000256" key="1">
    <source>
        <dbReference type="ARBA" id="ARBA00000553"/>
    </source>
</evidence>
<evidence type="ECO:0008006" key="12">
    <source>
        <dbReference type="Google" id="ProtNLM"/>
    </source>
</evidence>
<sequence>MNWHLISENEIRYFQFVWDKHTALYSTKIGQDSLIQNLRPVFLKQIHSAIIIDIESHAERIGDGLMSSKQKGLGIKIADCLPVYAFSQNKISILHCGWRGIIGGITKKARNILKDFHYLLGASIGTCCYEIQKDVVDLFKKDYAHAILVRDGKYYLDLKAAVIKDLGSAGLLGSLDLCTKCHPELFYSSRGGDTQRNYALVGYNAIDRIHDSD</sequence>
<keyword evidence="4" id="KW-0479">Metal-binding</keyword>
<evidence type="ECO:0000256" key="2">
    <source>
        <dbReference type="ARBA" id="ARBA00007353"/>
    </source>
</evidence>
<evidence type="ECO:0000256" key="8">
    <source>
        <dbReference type="ARBA" id="ARBA00048968"/>
    </source>
</evidence>
<protein>
    <recommendedName>
        <fullName evidence="12">Laccase domain-containing protein</fullName>
    </recommendedName>
</protein>
<evidence type="ECO:0000256" key="7">
    <source>
        <dbReference type="ARBA" id="ARBA00047989"/>
    </source>
</evidence>
<dbReference type="GO" id="GO:0005507">
    <property type="term" value="F:copper ion binding"/>
    <property type="evidence" value="ECO:0007669"/>
    <property type="project" value="TreeGrafter"/>
</dbReference>
<evidence type="ECO:0000256" key="6">
    <source>
        <dbReference type="ARBA" id="ARBA00022833"/>
    </source>
</evidence>
<dbReference type="InterPro" id="IPR011324">
    <property type="entry name" value="Cytotoxic_necrot_fac-like_cat"/>
</dbReference>
<name>A0A0S8K2V9_UNCW3</name>
<keyword evidence="5" id="KW-0378">Hydrolase</keyword>
<dbReference type="AlphaFoldDB" id="A0A0S8K2V9"/>
<gene>
    <name evidence="10" type="ORF">AMJ74_01350</name>
</gene>
<comment type="caution">
    <text evidence="10">The sequence shown here is derived from an EMBL/GenBank/DDBJ whole genome shotgun (WGS) entry which is preliminary data.</text>
</comment>
<keyword evidence="6" id="KW-0862">Zinc</keyword>
<evidence type="ECO:0000256" key="9">
    <source>
        <dbReference type="ARBA" id="ARBA00049893"/>
    </source>
</evidence>
<dbReference type="Gene3D" id="3.60.140.10">
    <property type="entry name" value="CNF1/YfiH-like putative cysteine hydrolases"/>
    <property type="match status" value="1"/>
</dbReference>
<evidence type="ECO:0000313" key="10">
    <source>
        <dbReference type="EMBL" id="KPL15499.1"/>
    </source>
</evidence>
<comment type="catalytic activity">
    <reaction evidence="8">
        <text>adenosine + phosphate = alpha-D-ribose 1-phosphate + adenine</text>
        <dbReference type="Rhea" id="RHEA:27642"/>
        <dbReference type="ChEBI" id="CHEBI:16335"/>
        <dbReference type="ChEBI" id="CHEBI:16708"/>
        <dbReference type="ChEBI" id="CHEBI:43474"/>
        <dbReference type="ChEBI" id="CHEBI:57720"/>
        <dbReference type="EC" id="2.4.2.1"/>
    </reaction>
    <physiologicalReaction direction="left-to-right" evidence="8">
        <dbReference type="Rhea" id="RHEA:27643"/>
    </physiologicalReaction>
</comment>
<proteinExistence type="inferred from homology"/>
<accession>A0A0S8K2V9</accession>
<comment type="similarity">
    <text evidence="2">Belongs to the purine nucleoside phosphorylase YfiH/LACC1 family.</text>
</comment>
<dbReference type="CDD" id="cd16833">
    <property type="entry name" value="YfiH"/>
    <property type="match status" value="1"/>
</dbReference>
<evidence type="ECO:0000256" key="3">
    <source>
        <dbReference type="ARBA" id="ARBA00022679"/>
    </source>
</evidence>
<dbReference type="Pfam" id="PF02578">
    <property type="entry name" value="Cu-oxidase_4"/>
    <property type="match status" value="1"/>
</dbReference>
<dbReference type="Proteomes" id="UP000050975">
    <property type="component" value="Unassembled WGS sequence"/>
</dbReference>
<keyword evidence="3" id="KW-0808">Transferase</keyword>
<dbReference type="PANTHER" id="PTHR30616">
    <property type="entry name" value="UNCHARACTERIZED PROTEIN YFIH"/>
    <property type="match status" value="1"/>
</dbReference>
<comment type="catalytic activity">
    <reaction evidence="9">
        <text>S-methyl-5'-thioadenosine + phosphate = 5-(methylsulfanyl)-alpha-D-ribose 1-phosphate + adenine</text>
        <dbReference type="Rhea" id="RHEA:11852"/>
        <dbReference type="ChEBI" id="CHEBI:16708"/>
        <dbReference type="ChEBI" id="CHEBI:17509"/>
        <dbReference type="ChEBI" id="CHEBI:43474"/>
        <dbReference type="ChEBI" id="CHEBI:58533"/>
        <dbReference type="EC" id="2.4.2.28"/>
    </reaction>
    <physiologicalReaction direction="left-to-right" evidence="9">
        <dbReference type="Rhea" id="RHEA:11853"/>
    </physiologicalReaction>
</comment>
<evidence type="ECO:0000313" key="11">
    <source>
        <dbReference type="Proteomes" id="UP000050975"/>
    </source>
</evidence>
<comment type="catalytic activity">
    <reaction evidence="7">
        <text>adenosine + H2O + H(+) = inosine + NH4(+)</text>
        <dbReference type="Rhea" id="RHEA:24408"/>
        <dbReference type="ChEBI" id="CHEBI:15377"/>
        <dbReference type="ChEBI" id="CHEBI:15378"/>
        <dbReference type="ChEBI" id="CHEBI:16335"/>
        <dbReference type="ChEBI" id="CHEBI:17596"/>
        <dbReference type="ChEBI" id="CHEBI:28938"/>
        <dbReference type="EC" id="3.5.4.4"/>
    </reaction>
    <physiologicalReaction direction="left-to-right" evidence="7">
        <dbReference type="Rhea" id="RHEA:24409"/>
    </physiologicalReaction>
</comment>
<dbReference type="InterPro" id="IPR003730">
    <property type="entry name" value="Cu_polyphenol_OxRdtase"/>
</dbReference>
<organism evidence="10 11">
    <name type="scientific">candidate division WOR_3 bacterium SM1_77</name>
    <dbReference type="NCBI Taxonomy" id="1703778"/>
    <lineage>
        <taxon>Bacteria</taxon>
        <taxon>Bacteria division WOR-3</taxon>
    </lineage>
</organism>
<dbReference type="PANTHER" id="PTHR30616:SF2">
    <property type="entry name" value="PURINE NUCLEOSIDE PHOSPHORYLASE LACC1"/>
    <property type="match status" value="1"/>
</dbReference>
<dbReference type="SUPFAM" id="SSF64438">
    <property type="entry name" value="CNF1/YfiH-like putative cysteine hydrolases"/>
    <property type="match status" value="1"/>
</dbReference>